<dbReference type="EMBL" id="BJXB01000016">
    <property type="protein sequence ID" value="GEM47894.1"/>
    <property type="molecule type" value="Genomic_DNA"/>
</dbReference>
<evidence type="ECO:0000256" key="1">
    <source>
        <dbReference type="ARBA" id="ARBA00006484"/>
    </source>
</evidence>
<evidence type="ECO:0000313" key="2">
    <source>
        <dbReference type="EMBL" id="GEM47894.1"/>
    </source>
</evidence>
<dbReference type="Pfam" id="PF13561">
    <property type="entry name" value="adh_short_C2"/>
    <property type="match status" value="1"/>
</dbReference>
<comment type="caution">
    <text evidence="2">The sequence shown here is derived from an EMBL/GenBank/DDBJ whole genome shotgun (WGS) entry which is preliminary data.</text>
</comment>
<dbReference type="SUPFAM" id="SSF51735">
    <property type="entry name" value="NAD(P)-binding Rossmann-fold domains"/>
    <property type="match status" value="1"/>
</dbReference>
<dbReference type="PANTHER" id="PTHR42879">
    <property type="entry name" value="3-OXOACYL-(ACYL-CARRIER-PROTEIN) REDUCTASE"/>
    <property type="match status" value="1"/>
</dbReference>
<evidence type="ECO:0000313" key="3">
    <source>
        <dbReference type="Proteomes" id="UP000321306"/>
    </source>
</evidence>
<dbReference type="InterPro" id="IPR036291">
    <property type="entry name" value="NAD(P)-bd_dom_sf"/>
</dbReference>
<keyword evidence="3" id="KW-1185">Reference proteome</keyword>
<dbReference type="OrthoDB" id="125587at2"/>
<dbReference type="Gene3D" id="3.40.50.720">
    <property type="entry name" value="NAD(P)-binding Rossmann-like Domain"/>
    <property type="match status" value="1"/>
</dbReference>
<dbReference type="FunFam" id="3.40.50.720:FF:000084">
    <property type="entry name" value="Short-chain dehydrogenase reductase"/>
    <property type="match status" value="1"/>
</dbReference>
<sequence>MHQLFDLSGKHALVTGASKGIGFASAKLLSELGARVTLVSRSEDSLRKAQESIPGSQFIVADIGSQEGVDQVLSQAGAVDVLVSNAGGPKPGMPSQVTEEGWLAGFELTLMSTIRLAQGVLPHMMGEKWGRIIAITSLSVTRPVPNITVSNTLRAGVENYLKTLALEVAPYGITANAVAPGYTLTERLEQLHPTPEDLERIAARIPARRVGLPEEVASAVAYLASPGAAYVTGQSILVDGGVCI</sequence>
<proteinExistence type="inferred from homology"/>
<dbReference type="Proteomes" id="UP000321306">
    <property type="component" value="Unassembled WGS sequence"/>
</dbReference>
<accession>A0A511N4W4</accession>
<name>A0A511N4W4_DEIC1</name>
<reference evidence="2 3" key="1">
    <citation type="submission" date="2019-07" db="EMBL/GenBank/DDBJ databases">
        <title>Whole genome shotgun sequence of Deinococcus cellulosilyticus NBRC 106333.</title>
        <authorList>
            <person name="Hosoyama A."/>
            <person name="Uohara A."/>
            <person name="Ohji S."/>
            <person name="Ichikawa N."/>
        </authorList>
    </citation>
    <scope>NUCLEOTIDE SEQUENCE [LARGE SCALE GENOMIC DNA]</scope>
    <source>
        <strain evidence="2 3">NBRC 106333</strain>
    </source>
</reference>
<organism evidence="2 3">
    <name type="scientific">Deinococcus cellulosilyticus (strain DSM 18568 / NBRC 106333 / KACC 11606 / 5516J-15)</name>
    <dbReference type="NCBI Taxonomy" id="1223518"/>
    <lineage>
        <taxon>Bacteria</taxon>
        <taxon>Thermotogati</taxon>
        <taxon>Deinococcota</taxon>
        <taxon>Deinococci</taxon>
        <taxon>Deinococcales</taxon>
        <taxon>Deinococcaceae</taxon>
        <taxon>Deinococcus</taxon>
    </lineage>
</organism>
<dbReference type="PRINTS" id="PR00081">
    <property type="entry name" value="GDHRDH"/>
</dbReference>
<gene>
    <name evidence="2" type="ORF">DC3_35290</name>
</gene>
<dbReference type="RefSeq" id="WP_146886528.1">
    <property type="nucleotide sequence ID" value="NZ_BJXB01000016.1"/>
</dbReference>
<dbReference type="InterPro" id="IPR050259">
    <property type="entry name" value="SDR"/>
</dbReference>
<protein>
    <submittedName>
        <fullName evidence="2">Short-chain dehydrogenase</fullName>
    </submittedName>
</protein>
<dbReference type="CDD" id="cd05344">
    <property type="entry name" value="BKR_like_SDR_like"/>
    <property type="match status" value="1"/>
</dbReference>
<dbReference type="AlphaFoldDB" id="A0A511N4W4"/>
<comment type="similarity">
    <text evidence="1">Belongs to the short-chain dehydrogenases/reductases (SDR) family.</text>
</comment>
<dbReference type="PANTHER" id="PTHR42879:SF6">
    <property type="entry name" value="NADPH-DEPENDENT REDUCTASE BACG"/>
    <property type="match status" value="1"/>
</dbReference>
<dbReference type="InterPro" id="IPR002347">
    <property type="entry name" value="SDR_fam"/>
</dbReference>